<dbReference type="EMBL" id="CP113361">
    <property type="protein sequence ID" value="WAI02221.1"/>
    <property type="molecule type" value="Genomic_DNA"/>
</dbReference>
<dbReference type="AlphaFoldDB" id="A0A9X9S5U0"/>
<name>A0A9X9S5U0_METOG</name>
<evidence type="ECO:0000313" key="1">
    <source>
        <dbReference type="EMBL" id="WAI02221.1"/>
    </source>
</evidence>
<organism evidence="1 2">
    <name type="scientific">Methanogenium organophilum</name>
    <dbReference type="NCBI Taxonomy" id="2199"/>
    <lineage>
        <taxon>Archaea</taxon>
        <taxon>Methanobacteriati</taxon>
        <taxon>Methanobacteriota</taxon>
        <taxon>Stenosarchaea group</taxon>
        <taxon>Methanomicrobia</taxon>
        <taxon>Methanomicrobiales</taxon>
        <taxon>Methanomicrobiaceae</taxon>
        <taxon>Methanogenium</taxon>
    </lineage>
</organism>
<accession>A0A9X9S5U0</accession>
<reference evidence="1" key="1">
    <citation type="submission" date="2022-11" db="EMBL/GenBank/DDBJ databases">
        <title>Complete genome sequence of Methanogenium organophilum DSM 3596.</title>
        <authorList>
            <person name="Chen S.-C."/>
            <person name="Lai S.-J."/>
            <person name="You Y.-T."/>
        </authorList>
    </citation>
    <scope>NUCLEOTIDE SEQUENCE</scope>
    <source>
        <strain evidence="1">DSM 3596</strain>
    </source>
</reference>
<evidence type="ECO:0000313" key="2">
    <source>
        <dbReference type="Proteomes" id="UP001163096"/>
    </source>
</evidence>
<proteinExistence type="predicted"/>
<protein>
    <submittedName>
        <fullName evidence="1">Uncharacterized protein</fullName>
    </submittedName>
</protein>
<dbReference type="KEGG" id="mou:OU421_04945"/>
<sequence length="58" mass="6546">MGIPPDIRVACRNPPGKYSRFCVSGSSGRERGSAIEKCRECHNEHRKEFIQCSHDSLL</sequence>
<dbReference type="GeneID" id="76834425"/>
<gene>
    <name evidence="1" type="ORF">OU421_04945</name>
</gene>
<dbReference type="Proteomes" id="UP001163096">
    <property type="component" value="Chromosome"/>
</dbReference>
<dbReference type="RefSeq" id="WP_268187499.1">
    <property type="nucleotide sequence ID" value="NZ_CP113361.1"/>
</dbReference>
<keyword evidence="2" id="KW-1185">Reference proteome</keyword>